<dbReference type="InterPro" id="IPR036942">
    <property type="entry name" value="Beta-barrel_TonB_sf"/>
</dbReference>
<evidence type="ECO:0000256" key="6">
    <source>
        <dbReference type="ARBA" id="ARBA00023077"/>
    </source>
</evidence>
<dbReference type="InterPro" id="IPR008969">
    <property type="entry name" value="CarboxyPept-like_regulatory"/>
</dbReference>
<dbReference type="GO" id="GO:0009279">
    <property type="term" value="C:cell outer membrane"/>
    <property type="evidence" value="ECO:0007669"/>
    <property type="project" value="UniProtKB-SubCell"/>
</dbReference>
<protein>
    <submittedName>
        <fullName evidence="14">Probable TonB-dependent outer membrane receptor</fullName>
    </submittedName>
</protein>
<evidence type="ECO:0000259" key="12">
    <source>
        <dbReference type="Pfam" id="PF00593"/>
    </source>
</evidence>
<keyword evidence="5" id="KW-0732">Signal</keyword>
<keyword evidence="7 10" id="KW-0472">Membrane</keyword>
<dbReference type="AlphaFoldDB" id="A0A238UAU2"/>
<feature type="domain" description="TonB-dependent receptor-like beta-barrel" evidence="12">
    <location>
        <begin position="351"/>
        <end position="769"/>
    </location>
</feature>
<dbReference type="Pfam" id="PF00593">
    <property type="entry name" value="TonB_dep_Rec_b-barrel"/>
    <property type="match status" value="1"/>
</dbReference>
<evidence type="ECO:0000256" key="3">
    <source>
        <dbReference type="ARBA" id="ARBA00022452"/>
    </source>
</evidence>
<dbReference type="Pfam" id="PF13715">
    <property type="entry name" value="CarbopepD_reg_2"/>
    <property type="match status" value="1"/>
</dbReference>
<dbReference type="InterPro" id="IPR037066">
    <property type="entry name" value="Plug_dom_sf"/>
</dbReference>
<evidence type="ECO:0000256" key="2">
    <source>
        <dbReference type="ARBA" id="ARBA00022448"/>
    </source>
</evidence>
<comment type="subcellular location">
    <subcellularLocation>
        <location evidence="1 10">Cell outer membrane</location>
        <topology evidence="1 10">Multi-pass membrane protein</topology>
    </subcellularLocation>
</comment>
<keyword evidence="9 10" id="KW-0998">Cell outer membrane</keyword>
<organism evidence="14 15">
    <name type="scientific">Tenacibaculum jejuense</name>
    <dbReference type="NCBI Taxonomy" id="584609"/>
    <lineage>
        <taxon>Bacteria</taxon>
        <taxon>Pseudomonadati</taxon>
        <taxon>Bacteroidota</taxon>
        <taxon>Flavobacteriia</taxon>
        <taxon>Flavobacteriales</taxon>
        <taxon>Flavobacteriaceae</taxon>
        <taxon>Tenacibaculum</taxon>
    </lineage>
</organism>
<reference evidence="14 15" key="1">
    <citation type="submission" date="2017-07" db="EMBL/GenBank/DDBJ databases">
        <authorList>
            <person name="Sun Z.S."/>
            <person name="Albrecht U."/>
            <person name="Echele G."/>
            <person name="Lee C.C."/>
        </authorList>
    </citation>
    <scope>NUCLEOTIDE SEQUENCE [LARGE SCALE GENOMIC DNA]</scope>
    <source>
        <strain evidence="15">type strain: KCTC 22618</strain>
    </source>
</reference>
<dbReference type="Proteomes" id="UP000215214">
    <property type="component" value="Chromosome TJEJU"/>
</dbReference>
<evidence type="ECO:0000313" key="15">
    <source>
        <dbReference type="Proteomes" id="UP000215214"/>
    </source>
</evidence>
<comment type="similarity">
    <text evidence="10 11">Belongs to the TonB-dependent receptor family.</text>
</comment>
<dbReference type="Pfam" id="PF07715">
    <property type="entry name" value="Plug"/>
    <property type="match status" value="1"/>
</dbReference>
<dbReference type="GO" id="GO:0044718">
    <property type="term" value="P:siderophore transmembrane transport"/>
    <property type="evidence" value="ECO:0007669"/>
    <property type="project" value="TreeGrafter"/>
</dbReference>
<evidence type="ECO:0000256" key="1">
    <source>
        <dbReference type="ARBA" id="ARBA00004571"/>
    </source>
</evidence>
<evidence type="ECO:0000256" key="9">
    <source>
        <dbReference type="ARBA" id="ARBA00023237"/>
    </source>
</evidence>
<dbReference type="InterPro" id="IPR039426">
    <property type="entry name" value="TonB-dep_rcpt-like"/>
</dbReference>
<dbReference type="EMBL" id="LT899436">
    <property type="protein sequence ID" value="SNR16106.1"/>
    <property type="molecule type" value="Genomic_DNA"/>
</dbReference>
<sequence length="800" mass="89882">MKPNQCILIVLLILISNSIIGQNCTYTFTGLVEDFHDKSPIVDATIHIKNLNRYAATDLDGKFSFKNLCAGKLIVEVSHVACDTQIIEINLTKNTHKVIDLEHHIEELNEVQVKSSIGVKTKTSQETLIKENIIEEYSDASLGDALKEVSGVSTLNTGNSIVKPIINGLHSSRILISINNVRLQDQDWGVEHAPNVDISAAGSISVIKGANALEYGGDAIGGVVVINPPKIILKDSLYGKTIISQQTNGRLASINTSINKSYQKGWFINGQASLKRAGDFEAPNYNLTNTSLKSFGINLSGGFKKFDKGFEIFVSHVSNEIGILRAAHIGSTTDLVNSINSGTPSVIRDFSYDINNPKQDVTHLLLKANFYKRFKGLGKFRLQYDFQQNERKEFDVRRGGRSSLAALDLNLKTHNVRADMKFDANPNKIFKIGISGGYQTNFPDPGTGVRRLIPDYDKYILGVYTLSELIFFNGLIFSSGIRYDFSHINAKKFYLKSRWNSLNYDQDFSAIILDDRGTQFLTDPTFNYHNLSASVGLSYEFDPKNSLLFNYGLSNRAPNPAELFSDGLHHTAARIELGDLRIRPESSHRISSTYKYSGEKFKASVEGFYNFIDDFIYIEPSGTETTIRGAFVVWSYKQIKANLFGLDSDISYQINDNFSIRNRSSYIKGKDLSSNRALIDIPPFKTVNTIQYSNNKWNDFYANLESDFNARQNDFPNNNFTTFVATTNTNELVDISTPPNAYHLLNFSTGFNFKLSKTKVGINLFVNNILNTTYRDYLNQLRFFADDIGRNFKIQLKLNY</sequence>
<dbReference type="SUPFAM" id="SSF56935">
    <property type="entry name" value="Porins"/>
    <property type="match status" value="1"/>
</dbReference>
<dbReference type="PANTHER" id="PTHR30069:SF29">
    <property type="entry name" value="HEMOGLOBIN AND HEMOGLOBIN-HAPTOGLOBIN-BINDING PROTEIN 1-RELATED"/>
    <property type="match status" value="1"/>
</dbReference>
<evidence type="ECO:0000256" key="8">
    <source>
        <dbReference type="ARBA" id="ARBA00023170"/>
    </source>
</evidence>
<dbReference type="Gene3D" id="2.170.130.10">
    <property type="entry name" value="TonB-dependent receptor, plug domain"/>
    <property type="match status" value="1"/>
</dbReference>
<keyword evidence="2 10" id="KW-0813">Transport</keyword>
<keyword evidence="4 10" id="KW-0812">Transmembrane</keyword>
<dbReference type="PANTHER" id="PTHR30069">
    <property type="entry name" value="TONB-DEPENDENT OUTER MEMBRANE RECEPTOR"/>
    <property type="match status" value="1"/>
</dbReference>
<keyword evidence="8 14" id="KW-0675">Receptor</keyword>
<keyword evidence="6 11" id="KW-0798">TonB box</keyword>
<evidence type="ECO:0000256" key="4">
    <source>
        <dbReference type="ARBA" id="ARBA00022692"/>
    </source>
</evidence>
<feature type="domain" description="TonB-dependent receptor plug" evidence="13">
    <location>
        <begin position="124"/>
        <end position="223"/>
    </location>
</feature>
<dbReference type="Gene3D" id="2.60.40.1120">
    <property type="entry name" value="Carboxypeptidase-like, regulatory domain"/>
    <property type="match status" value="1"/>
</dbReference>
<accession>A0A238UAU2</accession>
<dbReference type="OrthoDB" id="9795928at2"/>
<evidence type="ECO:0000313" key="14">
    <source>
        <dbReference type="EMBL" id="SNR16106.1"/>
    </source>
</evidence>
<dbReference type="GO" id="GO:0015344">
    <property type="term" value="F:siderophore uptake transmembrane transporter activity"/>
    <property type="evidence" value="ECO:0007669"/>
    <property type="project" value="TreeGrafter"/>
</dbReference>
<dbReference type="KEGG" id="tje:TJEJU_2421"/>
<evidence type="ECO:0000256" key="5">
    <source>
        <dbReference type="ARBA" id="ARBA00022729"/>
    </source>
</evidence>
<dbReference type="InterPro" id="IPR000531">
    <property type="entry name" value="Beta-barrel_TonB"/>
</dbReference>
<gene>
    <name evidence="14" type="ORF">TJEJU_2421</name>
</gene>
<evidence type="ECO:0000256" key="10">
    <source>
        <dbReference type="PROSITE-ProRule" id="PRU01360"/>
    </source>
</evidence>
<dbReference type="Gene3D" id="2.40.170.20">
    <property type="entry name" value="TonB-dependent receptor, beta-barrel domain"/>
    <property type="match status" value="1"/>
</dbReference>
<keyword evidence="15" id="KW-1185">Reference proteome</keyword>
<evidence type="ECO:0000259" key="13">
    <source>
        <dbReference type="Pfam" id="PF07715"/>
    </source>
</evidence>
<name>A0A238UAU2_9FLAO</name>
<dbReference type="SUPFAM" id="SSF49464">
    <property type="entry name" value="Carboxypeptidase regulatory domain-like"/>
    <property type="match status" value="1"/>
</dbReference>
<keyword evidence="3 10" id="KW-1134">Transmembrane beta strand</keyword>
<dbReference type="PROSITE" id="PS52016">
    <property type="entry name" value="TONB_DEPENDENT_REC_3"/>
    <property type="match status" value="1"/>
</dbReference>
<evidence type="ECO:0000256" key="7">
    <source>
        <dbReference type="ARBA" id="ARBA00023136"/>
    </source>
</evidence>
<dbReference type="RefSeq" id="WP_095072409.1">
    <property type="nucleotide sequence ID" value="NZ_LT899436.1"/>
</dbReference>
<proteinExistence type="inferred from homology"/>
<evidence type="ECO:0000256" key="11">
    <source>
        <dbReference type="RuleBase" id="RU003357"/>
    </source>
</evidence>
<dbReference type="InterPro" id="IPR012910">
    <property type="entry name" value="Plug_dom"/>
</dbReference>